<accession>A0A382K7I4</accession>
<evidence type="ECO:0000313" key="1">
    <source>
        <dbReference type="EMBL" id="SVC19986.1"/>
    </source>
</evidence>
<proteinExistence type="predicted"/>
<sequence>MAVRRQAYEWLVSDLGNLPPKRLAELTVPQSIFYSQLGTATLKNRQRTRDDEFLVIQYFGSTPGNYPNSGNNWVPGGYVNFVIDTTTYFANPDDLPGPGLSGTSQPFPINTSYSPAFVGSWNLEIPPDTNWDITYFVSNAFVDPVEDFGLTPVQDWLTRIT</sequence>
<gene>
    <name evidence="1" type="ORF">METZ01_LOCUS272840</name>
</gene>
<protein>
    <submittedName>
        <fullName evidence="1">Uncharacterized protein</fullName>
    </submittedName>
</protein>
<name>A0A382K7I4_9ZZZZ</name>
<dbReference type="AlphaFoldDB" id="A0A382K7I4"/>
<organism evidence="1">
    <name type="scientific">marine metagenome</name>
    <dbReference type="NCBI Taxonomy" id="408172"/>
    <lineage>
        <taxon>unclassified sequences</taxon>
        <taxon>metagenomes</taxon>
        <taxon>ecological metagenomes</taxon>
    </lineage>
</organism>
<dbReference type="EMBL" id="UINC01078676">
    <property type="protein sequence ID" value="SVC19986.1"/>
    <property type="molecule type" value="Genomic_DNA"/>
</dbReference>
<reference evidence="1" key="1">
    <citation type="submission" date="2018-05" db="EMBL/GenBank/DDBJ databases">
        <authorList>
            <person name="Lanie J.A."/>
            <person name="Ng W.-L."/>
            <person name="Kazmierczak K.M."/>
            <person name="Andrzejewski T.M."/>
            <person name="Davidsen T.M."/>
            <person name="Wayne K.J."/>
            <person name="Tettelin H."/>
            <person name="Glass J.I."/>
            <person name="Rusch D."/>
            <person name="Podicherti R."/>
            <person name="Tsui H.-C.T."/>
            <person name="Winkler M.E."/>
        </authorList>
    </citation>
    <scope>NUCLEOTIDE SEQUENCE</scope>
</reference>